<dbReference type="AlphaFoldDB" id="A0A7I8VBA5"/>
<dbReference type="Gene3D" id="3.90.980.20">
    <property type="match status" value="1"/>
</dbReference>
<dbReference type="SUPFAM" id="SSF55729">
    <property type="entry name" value="Acyl-CoA N-acyltransferases (Nat)"/>
    <property type="match status" value="1"/>
</dbReference>
<dbReference type="FunFam" id="3.40.630.30:FF:000013">
    <property type="entry name" value="cysteine-rich protein 2-binding protein-like"/>
    <property type="match status" value="1"/>
</dbReference>
<feature type="domain" description="N-acetyltransferase" evidence="2">
    <location>
        <begin position="440"/>
        <end position="584"/>
    </location>
</feature>
<protein>
    <submittedName>
        <fullName evidence="3">DgyrCDS2722</fullName>
    </submittedName>
</protein>
<evidence type="ECO:0000313" key="4">
    <source>
        <dbReference type="Proteomes" id="UP000549394"/>
    </source>
</evidence>
<organism evidence="3 4">
    <name type="scientific">Dimorphilus gyrociliatus</name>
    <dbReference type="NCBI Taxonomy" id="2664684"/>
    <lineage>
        <taxon>Eukaryota</taxon>
        <taxon>Metazoa</taxon>
        <taxon>Spiralia</taxon>
        <taxon>Lophotrochozoa</taxon>
        <taxon>Annelida</taxon>
        <taxon>Polychaeta</taxon>
        <taxon>Polychaeta incertae sedis</taxon>
        <taxon>Dinophilidae</taxon>
        <taxon>Dimorphilus</taxon>
    </lineage>
</organism>
<dbReference type="Gene3D" id="3.40.630.30">
    <property type="match status" value="1"/>
</dbReference>
<dbReference type="PANTHER" id="PTHR20916:SF26">
    <property type="entry name" value="CYSTEINE-RICH PROTEIN 2-BINDING PROTEIN"/>
    <property type="match status" value="1"/>
</dbReference>
<dbReference type="PROSITE" id="PS51186">
    <property type="entry name" value="GNAT"/>
    <property type="match status" value="1"/>
</dbReference>
<evidence type="ECO:0000256" key="1">
    <source>
        <dbReference type="SAM" id="MobiDB-lite"/>
    </source>
</evidence>
<reference evidence="3 4" key="1">
    <citation type="submission" date="2020-08" db="EMBL/GenBank/DDBJ databases">
        <authorList>
            <person name="Hejnol A."/>
        </authorList>
    </citation>
    <scope>NUCLEOTIDE SEQUENCE [LARGE SCALE GENOMIC DNA]</scope>
</reference>
<keyword evidence="4" id="KW-1185">Reference proteome</keyword>
<dbReference type="InterPro" id="IPR000182">
    <property type="entry name" value="GNAT_dom"/>
</dbReference>
<dbReference type="Pfam" id="PF00583">
    <property type="entry name" value="Acetyltransf_1"/>
    <property type="match status" value="1"/>
</dbReference>
<dbReference type="OrthoDB" id="4080456at2759"/>
<name>A0A7I8VBA5_9ANNE</name>
<dbReference type="GO" id="GO:0004402">
    <property type="term" value="F:histone acetyltransferase activity"/>
    <property type="evidence" value="ECO:0007669"/>
    <property type="project" value="TreeGrafter"/>
</dbReference>
<dbReference type="CDD" id="cd04301">
    <property type="entry name" value="NAT_SF"/>
    <property type="match status" value="1"/>
</dbReference>
<comment type="caution">
    <text evidence="3">The sequence shown here is derived from an EMBL/GenBank/DDBJ whole genome shotgun (WGS) entry which is preliminary data.</text>
</comment>
<dbReference type="PANTHER" id="PTHR20916">
    <property type="entry name" value="CYSTEINE AND GLYCINE-RICH PROTEIN 2 BINDING PROTEIN"/>
    <property type="match status" value="1"/>
</dbReference>
<dbReference type="InterPro" id="IPR016181">
    <property type="entry name" value="Acyl_CoA_acyltransferase"/>
</dbReference>
<proteinExistence type="predicted"/>
<dbReference type="EMBL" id="CAJFCJ010000004">
    <property type="protein sequence ID" value="CAD5113557.1"/>
    <property type="molecule type" value="Genomic_DNA"/>
</dbReference>
<feature type="compositionally biased region" description="Basic and acidic residues" evidence="1">
    <location>
        <begin position="168"/>
        <end position="177"/>
    </location>
</feature>
<evidence type="ECO:0000259" key="2">
    <source>
        <dbReference type="PROSITE" id="PS51186"/>
    </source>
</evidence>
<dbReference type="Proteomes" id="UP000549394">
    <property type="component" value="Unassembled WGS sequence"/>
</dbReference>
<feature type="region of interest" description="Disordered" evidence="1">
    <location>
        <begin position="162"/>
        <end position="191"/>
    </location>
</feature>
<gene>
    <name evidence="3" type="ORF">DGYR_LOCUS2523</name>
</gene>
<accession>A0A7I8VBA5</accession>
<evidence type="ECO:0000313" key="3">
    <source>
        <dbReference type="EMBL" id="CAD5113557.1"/>
    </source>
</evidence>
<sequence>MSSSSGACHCEKPTKMLINSNSQQKEDEFKCKSCHRFIHACCLKTQRPNQLFGDTFFDFTCSKCSADGTEIFKRVTSDVHCLIQYDNTMALSRSKSKNWQGTVSGILSSQAPTHFTSGNSGWWRLTKLVDPPQKIPTKGRRRAQLFDTNNILEETVRRRRNKGGLKAAMERKEKEIESVLGKRRKNRPATNQNIKTEIDTPDHQSISSFGSDTYLSEKDIFNSELPDKLFKDDSDNDEQEICDVMEPSNSLSVTGAVLGSERIEQKSAKISVPDEVKSSEVISKKTERCVAMTPYDEKQLLNSLEENNGSVESLPVARRLRAKLRLRQLKRERGLPIFDIDSMIENEARKSNKPTPEKRVLDRYQTMAGRKEGHEETSFISKLIGEDRPKRVRSSRGHLLKPYIFRDEHSRPPRLALLEDIIAYGHRNDPHWKPSVKSSIDYQYFSEDCLKEVNNLLREFFWPGIDVSEALDYPEYSVVALYKKVVIGCAFIVPSVNVNESYISFIVTRPGWQKSSIGTFMLYHLIQSVSGQEVTLHVSATNTAMILYQKFGFKVDKLILDFYDRYLPIDSPQCRNAFLLRLTR</sequence>